<feature type="region of interest" description="Disordered" evidence="1">
    <location>
        <begin position="101"/>
        <end position="136"/>
    </location>
</feature>
<comment type="caution">
    <text evidence="2">The sequence shown here is derived from an EMBL/GenBank/DDBJ whole genome shotgun (WGS) entry which is preliminary data.</text>
</comment>
<dbReference type="Proteomes" id="UP001295684">
    <property type="component" value="Unassembled WGS sequence"/>
</dbReference>
<dbReference type="EMBL" id="CAMPGE010003212">
    <property type="protein sequence ID" value="CAI2362036.1"/>
    <property type="molecule type" value="Genomic_DNA"/>
</dbReference>
<evidence type="ECO:0000313" key="3">
    <source>
        <dbReference type="Proteomes" id="UP001295684"/>
    </source>
</evidence>
<evidence type="ECO:0000256" key="1">
    <source>
        <dbReference type="SAM" id="MobiDB-lite"/>
    </source>
</evidence>
<feature type="compositionally biased region" description="Basic and acidic residues" evidence="1">
    <location>
        <begin position="110"/>
        <end position="119"/>
    </location>
</feature>
<sequence>MGQEFKHGGFLVNKGSVSSNFGLNPLPIRQSAFVPNKNHFLYRNPIHSNCLVEDNQGDLDPTMERNAVKITSDSSESRDSDTQPIIFKTLNISLKKSIQDSSTTKSQSLRSDEEPKNDENTEITYQDKSSSKFDKGMRFSKRNDKELFKILNAICKEHGVSVTNFWKDSAPLPRREKSILIALADKICWKRNRKLDLLKRIRRIATKKTFSVREKKLLKKIISKNSKLHLLIAGGCNNQILSEIQGTQEILENFPGKSLERCFEEYLTLL</sequence>
<protein>
    <submittedName>
        <fullName evidence="2">Uncharacterized protein</fullName>
    </submittedName>
</protein>
<proteinExistence type="predicted"/>
<name>A0AAD1U8C1_EUPCR</name>
<accession>A0AAD1U8C1</accession>
<keyword evidence="3" id="KW-1185">Reference proteome</keyword>
<organism evidence="2 3">
    <name type="scientific">Euplotes crassus</name>
    <dbReference type="NCBI Taxonomy" id="5936"/>
    <lineage>
        <taxon>Eukaryota</taxon>
        <taxon>Sar</taxon>
        <taxon>Alveolata</taxon>
        <taxon>Ciliophora</taxon>
        <taxon>Intramacronucleata</taxon>
        <taxon>Spirotrichea</taxon>
        <taxon>Hypotrichia</taxon>
        <taxon>Euplotida</taxon>
        <taxon>Euplotidae</taxon>
        <taxon>Moneuplotes</taxon>
    </lineage>
</organism>
<reference evidence="2" key="1">
    <citation type="submission" date="2023-07" db="EMBL/GenBank/DDBJ databases">
        <authorList>
            <consortium name="AG Swart"/>
            <person name="Singh M."/>
            <person name="Singh A."/>
            <person name="Seah K."/>
            <person name="Emmerich C."/>
        </authorList>
    </citation>
    <scope>NUCLEOTIDE SEQUENCE</scope>
    <source>
        <strain evidence="2">DP1</strain>
    </source>
</reference>
<gene>
    <name evidence="2" type="ORF">ECRASSUSDP1_LOCUS3353</name>
</gene>
<evidence type="ECO:0000313" key="2">
    <source>
        <dbReference type="EMBL" id="CAI2362036.1"/>
    </source>
</evidence>
<dbReference type="AlphaFoldDB" id="A0AAD1U8C1"/>